<sequence>MYRARLARKCAAATAGEAGATRRTVFTVVVVMTEKLRARAAVLKGRSPVRGLPRRGFPCYFSAMTVYSPDATDWRILDVLQRDGRASYAELARAVSMSASAVTERVRRLEEAGIIQGYAAVVDPERIGLPVLAFVRLRYPTGNYKPFHDLVAATPEILEAHHVTGDDCFVLKVAARSMRHLEEVSGRIGALGSVTTSVVYSSPLPRRPVGR</sequence>
<dbReference type="EMBL" id="BAAAXF010000069">
    <property type="protein sequence ID" value="GAA3502449.1"/>
    <property type="molecule type" value="Genomic_DNA"/>
</dbReference>
<dbReference type="Gene3D" id="1.10.10.10">
    <property type="entry name" value="Winged helix-like DNA-binding domain superfamily/Winged helix DNA-binding domain"/>
    <property type="match status" value="1"/>
</dbReference>
<feature type="domain" description="HTH asnC-type" evidence="4">
    <location>
        <begin position="69"/>
        <end position="130"/>
    </location>
</feature>
<dbReference type="PANTHER" id="PTHR30154">
    <property type="entry name" value="LEUCINE-RESPONSIVE REGULATORY PROTEIN"/>
    <property type="match status" value="1"/>
</dbReference>
<keyword evidence="3" id="KW-0804">Transcription</keyword>
<name>A0ABP6U698_9ACTN</name>
<dbReference type="SUPFAM" id="SSF46785">
    <property type="entry name" value="Winged helix' DNA-binding domain"/>
    <property type="match status" value="1"/>
</dbReference>
<keyword evidence="2" id="KW-0238">DNA-binding</keyword>
<dbReference type="Gene3D" id="3.30.70.920">
    <property type="match status" value="1"/>
</dbReference>
<dbReference type="PRINTS" id="PR00033">
    <property type="entry name" value="HTHASNC"/>
</dbReference>
<dbReference type="InterPro" id="IPR036390">
    <property type="entry name" value="WH_DNA-bd_sf"/>
</dbReference>
<evidence type="ECO:0000256" key="1">
    <source>
        <dbReference type="ARBA" id="ARBA00023015"/>
    </source>
</evidence>
<organism evidence="5 6">
    <name type="scientific">Streptomyces prasinosporus</name>
    <dbReference type="NCBI Taxonomy" id="68256"/>
    <lineage>
        <taxon>Bacteria</taxon>
        <taxon>Bacillati</taxon>
        <taxon>Actinomycetota</taxon>
        <taxon>Actinomycetes</taxon>
        <taxon>Kitasatosporales</taxon>
        <taxon>Streptomycetaceae</taxon>
        <taxon>Streptomyces</taxon>
        <taxon>Streptomyces albogriseolus group</taxon>
    </lineage>
</organism>
<accession>A0ABP6U698</accession>
<dbReference type="SUPFAM" id="SSF54909">
    <property type="entry name" value="Dimeric alpha+beta barrel"/>
    <property type="match status" value="1"/>
</dbReference>
<dbReference type="SMART" id="SM00344">
    <property type="entry name" value="HTH_ASNC"/>
    <property type="match status" value="1"/>
</dbReference>
<gene>
    <name evidence="5" type="ORF">GCM10019016_095580</name>
</gene>
<dbReference type="InterPro" id="IPR036388">
    <property type="entry name" value="WH-like_DNA-bd_sf"/>
</dbReference>
<keyword evidence="1" id="KW-0805">Transcription regulation</keyword>
<proteinExistence type="predicted"/>
<dbReference type="InterPro" id="IPR019887">
    <property type="entry name" value="Tscrpt_reg_AsnC/Lrp_C"/>
</dbReference>
<dbReference type="InterPro" id="IPR011008">
    <property type="entry name" value="Dimeric_a/b-barrel"/>
</dbReference>
<evidence type="ECO:0000313" key="5">
    <source>
        <dbReference type="EMBL" id="GAA3502449.1"/>
    </source>
</evidence>
<evidence type="ECO:0000313" key="6">
    <source>
        <dbReference type="Proteomes" id="UP001501455"/>
    </source>
</evidence>
<comment type="caution">
    <text evidence="5">The sequence shown here is derived from an EMBL/GenBank/DDBJ whole genome shotgun (WGS) entry which is preliminary data.</text>
</comment>
<dbReference type="InterPro" id="IPR019888">
    <property type="entry name" value="Tscrpt_reg_AsnC-like"/>
</dbReference>
<evidence type="ECO:0000256" key="3">
    <source>
        <dbReference type="ARBA" id="ARBA00023163"/>
    </source>
</evidence>
<protein>
    <recommendedName>
        <fullName evidence="4">HTH asnC-type domain-containing protein</fullName>
    </recommendedName>
</protein>
<reference evidence="6" key="1">
    <citation type="journal article" date="2019" name="Int. J. Syst. Evol. Microbiol.">
        <title>The Global Catalogue of Microorganisms (GCM) 10K type strain sequencing project: providing services to taxonomists for standard genome sequencing and annotation.</title>
        <authorList>
            <consortium name="The Broad Institute Genomics Platform"/>
            <consortium name="The Broad Institute Genome Sequencing Center for Infectious Disease"/>
            <person name="Wu L."/>
            <person name="Ma J."/>
        </authorList>
    </citation>
    <scope>NUCLEOTIDE SEQUENCE [LARGE SCALE GENOMIC DNA]</scope>
    <source>
        <strain evidence="6">JCM 4816</strain>
    </source>
</reference>
<dbReference type="InterPro" id="IPR011991">
    <property type="entry name" value="ArsR-like_HTH"/>
</dbReference>
<dbReference type="Proteomes" id="UP001501455">
    <property type="component" value="Unassembled WGS sequence"/>
</dbReference>
<keyword evidence="6" id="KW-1185">Reference proteome</keyword>
<evidence type="ECO:0000259" key="4">
    <source>
        <dbReference type="PROSITE" id="PS50956"/>
    </source>
</evidence>
<dbReference type="InterPro" id="IPR000485">
    <property type="entry name" value="AsnC-type_HTH_dom"/>
</dbReference>
<dbReference type="Pfam" id="PF13412">
    <property type="entry name" value="HTH_24"/>
    <property type="match status" value="1"/>
</dbReference>
<evidence type="ECO:0000256" key="2">
    <source>
        <dbReference type="ARBA" id="ARBA00023125"/>
    </source>
</evidence>
<dbReference type="PANTHER" id="PTHR30154:SF53">
    <property type="entry name" value="HTH-TYPE TRANSCRIPTIONAL REGULATOR LRPC"/>
    <property type="match status" value="1"/>
</dbReference>
<dbReference type="PROSITE" id="PS50956">
    <property type="entry name" value="HTH_ASNC_2"/>
    <property type="match status" value="1"/>
</dbReference>
<dbReference type="CDD" id="cd00090">
    <property type="entry name" value="HTH_ARSR"/>
    <property type="match status" value="1"/>
</dbReference>
<dbReference type="Pfam" id="PF01037">
    <property type="entry name" value="AsnC_trans_reg"/>
    <property type="match status" value="1"/>
</dbReference>